<comment type="caution">
    <text evidence="2">The sequence shown here is derived from an EMBL/GenBank/DDBJ whole genome shotgun (WGS) entry which is preliminary data.</text>
</comment>
<dbReference type="Proteomes" id="UP001497480">
    <property type="component" value="Unassembled WGS sequence"/>
</dbReference>
<dbReference type="EMBL" id="CAXHTB010000011">
    <property type="protein sequence ID" value="CAL0314626.1"/>
    <property type="molecule type" value="Genomic_DNA"/>
</dbReference>
<gene>
    <name evidence="2" type="ORF">LLUT_LOCUS15686</name>
</gene>
<accession>A0AAV1WZY8</accession>
<name>A0AAV1WZY8_LUPLU</name>
<dbReference type="PANTHER" id="PTHR44259">
    <property type="entry name" value="OS07G0183000 PROTEIN-RELATED"/>
    <property type="match status" value="1"/>
</dbReference>
<dbReference type="InterPro" id="IPR005174">
    <property type="entry name" value="KIB1-4_b-propeller"/>
</dbReference>
<organism evidence="2 3">
    <name type="scientific">Lupinus luteus</name>
    <name type="common">European yellow lupine</name>
    <dbReference type="NCBI Taxonomy" id="3873"/>
    <lineage>
        <taxon>Eukaryota</taxon>
        <taxon>Viridiplantae</taxon>
        <taxon>Streptophyta</taxon>
        <taxon>Embryophyta</taxon>
        <taxon>Tracheophyta</taxon>
        <taxon>Spermatophyta</taxon>
        <taxon>Magnoliopsida</taxon>
        <taxon>eudicotyledons</taxon>
        <taxon>Gunneridae</taxon>
        <taxon>Pentapetalae</taxon>
        <taxon>rosids</taxon>
        <taxon>fabids</taxon>
        <taxon>Fabales</taxon>
        <taxon>Fabaceae</taxon>
        <taxon>Papilionoideae</taxon>
        <taxon>50 kb inversion clade</taxon>
        <taxon>genistoids sensu lato</taxon>
        <taxon>core genistoids</taxon>
        <taxon>Genisteae</taxon>
        <taxon>Lupinus</taxon>
    </lineage>
</organism>
<sequence length="400" mass="46758">MASPTESSKWSTLPKNILEGITHRLPNPCDYVRFGVVCKGWHFFVHKNYKQKHLLHVHQNIPLLLFPTEDQELRGLYNITQVNKFTLELILINPFLGDGKTIKLPPIEFCYEDEIDRMDQYGVVKAILSKEPNVSPRDYEVVALYGVYARLAHYKSGDKFWSYAEVIDMEPLSDVIFYKDLVLAVDRFSWIKSFTLEPKREIQTINCSPWYLKQNTLMKKLPRKARNYVLGAYLVQNSKGYLLLVRRCFWDKDVFAAKVIAEAKRLREIALKDEHVEVEESESEEKEEGPYLTLEFKVYILSFSSRGKRLMRKIRTRTLNGETLFLGDNNSISVPTSKYPQLHPNPIYYTDYYYDVYIRNYEFGSCDTGIFNVENGKFDKHYVPSFSTKAMPPPIFVVLQ</sequence>
<dbReference type="Pfam" id="PF03478">
    <property type="entry name" value="Beta-prop_KIB1-4"/>
    <property type="match status" value="1"/>
</dbReference>
<protein>
    <recommendedName>
        <fullName evidence="1">KIB1-4 beta-propeller domain-containing protein</fullName>
    </recommendedName>
</protein>
<dbReference type="PANTHER" id="PTHR44259:SF93">
    <property type="entry name" value="PROTEIN, PUTATIVE (DUF295)-RELATED"/>
    <property type="match status" value="1"/>
</dbReference>
<dbReference type="SUPFAM" id="SSF81383">
    <property type="entry name" value="F-box domain"/>
    <property type="match status" value="1"/>
</dbReference>
<dbReference type="AlphaFoldDB" id="A0AAV1WZY8"/>
<proteinExistence type="predicted"/>
<dbReference type="InterPro" id="IPR036047">
    <property type="entry name" value="F-box-like_dom_sf"/>
</dbReference>
<keyword evidence="3" id="KW-1185">Reference proteome</keyword>
<reference evidence="2 3" key="1">
    <citation type="submission" date="2024-03" db="EMBL/GenBank/DDBJ databases">
        <authorList>
            <person name="Martinez-Hernandez J."/>
        </authorList>
    </citation>
    <scope>NUCLEOTIDE SEQUENCE [LARGE SCALE GENOMIC DNA]</scope>
</reference>
<evidence type="ECO:0000259" key="1">
    <source>
        <dbReference type="Pfam" id="PF03478"/>
    </source>
</evidence>
<evidence type="ECO:0000313" key="3">
    <source>
        <dbReference type="Proteomes" id="UP001497480"/>
    </source>
</evidence>
<feature type="domain" description="KIB1-4 beta-propeller" evidence="1">
    <location>
        <begin position="88"/>
        <end position="372"/>
    </location>
</feature>
<dbReference type="Gene3D" id="1.20.1280.50">
    <property type="match status" value="1"/>
</dbReference>
<dbReference type="InterPro" id="IPR050942">
    <property type="entry name" value="F-box_BR-signaling"/>
</dbReference>
<evidence type="ECO:0000313" key="2">
    <source>
        <dbReference type="EMBL" id="CAL0314626.1"/>
    </source>
</evidence>